<dbReference type="AlphaFoldDB" id="A0A8S3S5S3"/>
<evidence type="ECO:0000256" key="3">
    <source>
        <dbReference type="ARBA" id="ARBA00022553"/>
    </source>
</evidence>
<dbReference type="InterPro" id="IPR003599">
    <property type="entry name" value="Ig_sub"/>
</dbReference>
<evidence type="ECO:0000256" key="1">
    <source>
        <dbReference type="ARBA" id="ARBA00004496"/>
    </source>
</evidence>
<dbReference type="SMART" id="SM00409">
    <property type="entry name" value="IG"/>
    <property type="match status" value="2"/>
</dbReference>
<evidence type="ECO:0000313" key="6">
    <source>
        <dbReference type="EMBL" id="CAG2213571.1"/>
    </source>
</evidence>
<dbReference type="InterPro" id="IPR007110">
    <property type="entry name" value="Ig-like_dom"/>
</dbReference>
<evidence type="ECO:0000259" key="5">
    <source>
        <dbReference type="PROSITE" id="PS50835"/>
    </source>
</evidence>
<feature type="domain" description="Ig-like" evidence="5">
    <location>
        <begin position="135"/>
        <end position="211"/>
    </location>
</feature>
<sequence>MIDADENVFRKEKVTKEDDGYYFAIVNSIKSNITKVTVHSLFIKDPGPEQNLIEGASLKLQYDLRKGGFKLNFFKDGMYLAEKVNVAENIFRKDKVTMDDQGDYFAEVNSIKSNITKVTVDAMFTSSFDQIYCIEGEELQLKCSVYSASIQVDWFKDNSNRKKADKIERNESISIDHNGKDHVLTIQNTKITDSGQYIVIAGNVRKQFPVTVNGNLK</sequence>
<dbReference type="SUPFAM" id="SSF48726">
    <property type="entry name" value="Immunoglobulin"/>
    <property type="match status" value="1"/>
</dbReference>
<dbReference type="OrthoDB" id="6115582at2759"/>
<accession>A0A8S3S5S3</accession>
<name>A0A8S3S5S3_MYTED</name>
<comment type="subcellular location">
    <subcellularLocation>
        <location evidence="1">Cytoplasm</location>
    </subcellularLocation>
</comment>
<dbReference type="CDD" id="cd00096">
    <property type="entry name" value="Ig"/>
    <property type="match status" value="1"/>
</dbReference>
<dbReference type="InterPro" id="IPR013098">
    <property type="entry name" value="Ig_I-set"/>
</dbReference>
<reference evidence="6" key="1">
    <citation type="submission" date="2021-03" db="EMBL/GenBank/DDBJ databases">
        <authorList>
            <person name="Bekaert M."/>
        </authorList>
    </citation>
    <scope>NUCLEOTIDE SEQUENCE</scope>
</reference>
<dbReference type="Gene3D" id="2.60.40.10">
    <property type="entry name" value="Immunoglobulins"/>
    <property type="match status" value="1"/>
</dbReference>
<organism evidence="6 7">
    <name type="scientific">Mytilus edulis</name>
    <name type="common">Blue mussel</name>
    <dbReference type="NCBI Taxonomy" id="6550"/>
    <lineage>
        <taxon>Eukaryota</taxon>
        <taxon>Metazoa</taxon>
        <taxon>Spiralia</taxon>
        <taxon>Lophotrochozoa</taxon>
        <taxon>Mollusca</taxon>
        <taxon>Bivalvia</taxon>
        <taxon>Autobranchia</taxon>
        <taxon>Pteriomorphia</taxon>
        <taxon>Mytilida</taxon>
        <taxon>Mytiloidea</taxon>
        <taxon>Mytilidae</taxon>
        <taxon>Mytilinae</taxon>
        <taxon>Mytilus</taxon>
    </lineage>
</organism>
<dbReference type="PROSITE" id="PS50835">
    <property type="entry name" value="IG_LIKE"/>
    <property type="match status" value="1"/>
</dbReference>
<dbReference type="InterPro" id="IPR036179">
    <property type="entry name" value="Ig-like_dom_sf"/>
</dbReference>
<evidence type="ECO:0000313" key="7">
    <source>
        <dbReference type="Proteomes" id="UP000683360"/>
    </source>
</evidence>
<keyword evidence="4" id="KW-1015">Disulfide bond</keyword>
<evidence type="ECO:0000256" key="2">
    <source>
        <dbReference type="ARBA" id="ARBA00022490"/>
    </source>
</evidence>
<dbReference type="Proteomes" id="UP000683360">
    <property type="component" value="Unassembled WGS sequence"/>
</dbReference>
<dbReference type="InterPro" id="IPR052385">
    <property type="entry name" value="Obscurin/Obscurin-like_Reg"/>
</dbReference>
<dbReference type="GO" id="GO:0005737">
    <property type="term" value="C:cytoplasm"/>
    <property type="evidence" value="ECO:0007669"/>
    <property type="project" value="UniProtKB-SubCell"/>
</dbReference>
<evidence type="ECO:0000256" key="4">
    <source>
        <dbReference type="ARBA" id="ARBA00023157"/>
    </source>
</evidence>
<keyword evidence="7" id="KW-1185">Reference proteome</keyword>
<gene>
    <name evidence="6" type="ORF">MEDL_27481</name>
</gene>
<dbReference type="PANTHER" id="PTHR35971">
    <property type="entry name" value="SI:DKEY-31G6.6"/>
    <property type="match status" value="1"/>
</dbReference>
<dbReference type="InterPro" id="IPR013783">
    <property type="entry name" value="Ig-like_fold"/>
</dbReference>
<dbReference type="PANTHER" id="PTHR35971:SF5">
    <property type="entry name" value="OBSCURIN LIKE CYTOSKELETAL ADAPTOR 1"/>
    <property type="match status" value="1"/>
</dbReference>
<dbReference type="EMBL" id="CAJPWZ010001367">
    <property type="protein sequence ID" value="CAG2213571.1"/>
    <property type="molecule type" value="Genomic_DNA"/>
</dbReference>
<keyword evidence="2" id="KW-0963">Cytoplasm</keyword>
<dbReference type="Pfam" id="PF07679">
    <property type="entry name" value="I-set"/>
    <property type="match status" value="1"/>
</dbReference>
<proteinExistence type="predicted"/>
<protein>
    <recommendedName>
        <fullName evidence="5">Ig-like domain-containing protein</fullName>
    </recommendedName>
</protein>
<comment type="caution">
    <text evidence="6">The sequence shown here is derived from an EMBL/GenBank/DDBJ whole genome shotgun (WGS) entry which is preliminary data.</text>
</comment>
<keyword evidence="3" id="KW-0597">Phosphoprotein</keyword>